<sequence>MIVPGARARVISTADAHRITFNIALGLQPCTRRQGPIRRRTLAVRLMEASLCPSSVGVPFHVGLVFIPRYDGYAAKRPLTRPASSRYTILASILSCEHRIRKGLWPRPRVDEGASQVSYYCHILKPSSRPLERNNPELLDESRVFRHWASVASAVGSHLLPADLVGKRIPVNRTDVE</sequence>
<name>A0A9P4QX49_9PLEO</name>
<protein>
    <submittedName>
        <fullName evidence="1">Uncharacterized protein</fullName>
    </submittedName>
</protein>
<evidence type="ECO:0000313" key="2">
    <source>
        <dbReference type="Proteomes" id="UP000799444"/>
    </source>
</evidence>
<dbReference type="Proteomes" id="UP000799444">
    <property type="component" value="Unassembled WGS sequence"/>
</dbReference>
<accession>A0A9P4QX49</accession>
<dbReference type="EMBL" id="ML996175">
    <property type="protein sequence ID" value="KAF2732531.1"/>
    <property type="molecule type" value="Genomic_DNA"/>
</dbReference>
<proteinExistence type="predicted"/>
<organism evidence="1 2">
    <name type="scientific">Polyplosphaeria fusca</name>
    <dbReference type="NCBI Taxonomy" id="682080"/>
    <lineage>
        <taxon>Eukaryota</taxon>
        <taxon>Fungi</taxon>
        <taxon>Dikarya</taxon>
        <taxon>Ascomycota</taxon>
        <taxon>Pezizomycotina</taxon>
        <taxon>Dothideomycetes</taxon>
        <taxon>Pleosporomycetidae</taxon>
        <taxon>Pleosporales</taxon>
        <taxon>Tetraplosphaeriaceae</taxon>
        <taxon>Polyplosphaeria</taxon>
    </lineage>
</organism>
<keyword evidence="2" id="KW-1185">Reference proteome</keyword>
<gene>
    <name evidence="1" type="ORF">EJ04DRAFT_306755</name>
</gene>
<comment type="caution">
    <text evidence="1">The sequence shown here is derived from an EMBL/GenBank/DDBJ whole genome shotgun (WGS) entry which is preliminary data.</text>
</comment>
<reference evidence="1" key="1">
    <citation type="journal article" date="2020" name="Stud. Mycol.">
        <title>101 Dothideomycetes genomes: a test case for predicting lifestyles and emergence of pathogens.</title>
        <authorList>
            <person name="Haridas S."/>
            <person name="Albert R."/>
            <person name="Binder M."/>
            <person name="Bloem J."/>
            <person name="Labutti K."/>
            <person name="Salamov A."/>
            <person name="Andreopoulos B."/>
            <person name="Baker S."/>
            <person name="Barry K."/>
            <person name="Bills G."/>
            <person name="Bluhm B."/>
            <person name="Cannon C."/>
            <person name="Castanera R."/>
            <person name="Culley D."/>
            <person name="Daum C."/>
            <person name="Ezra D."/>
            <person name="Gonzalez J."/>
            <person name="Henrissat B."/>
            <person name="Kuo A."/>
            <person name="Liang C."/>
            <person name="Lipzen A."/>
            <person name="Lutzoni F."/>
            <person name="Magnuson J."/>
            <person name="Mondo S."/>
            <person name="Nolan M."/>
            <person name="Ohm R."/>
            <person name="Pangilinan J."/>
            <person name="Park H.-J."/>
            <person name="Ramirez L."/>
            <person name="Alfaro M."/>
            <person name="Sun H."/>
            <person name="Tritt A."/>
            <person name="Yoshinaga Y."/>
            <person name="Zwiers L.-H."/>
            <person name="Turgeon B."/>
            <person name="Goodwin S."/>
            <person name="Spatafora J."/>
            <person name="Crous P."/>
            <person name="Grigoriev I."/>
        </authorList>
    </citation>
    <scope>NUCLEOTIDE SEQUENCE</scope>
    <source>
        <strain evidence="1">CBS 125425</strain>
    </source>
</reference>
<evidence type="ECO:0000313" key="1">
    <source>
        <dbReference type="EMBL" id="KAF2732531.1"/>
    </source>
</evidence>
<dbReference type="AlphaFoldDB" id="A0A9P4QX49"/>